<evidence type="ECO:0000313" key="2">
    <source>
        <dbReference type="EMBL" id="HDL90038.1"/>
    </source>
</evidence>
<dbReference type="Gene3D" id="3.30.70.260">
    <property type="match status" value="1"/>
</dbReference>
<gene>
    <name evidence="2" type="ORF">ENG14_03950</name>
</gene>
<dbReference type="SUPFAM" id="SSF55021">
    <property type="entry name" value="ACT-like"/>
    <property type="match status" value="1"/>
</dbReference>
<organism evidence="2">
    <name type="scientific">Thermodesulforhabdus norvegica</name>
    <dbReference type="NCBI Taxonomy" id="39841"/>
    <lineage>
        <taxon>Bacteria</taxon>
        <taxon>Pseudomonadati</taxon>
        <taxon>Thermodesulfobacteriota</taxon>
        <taxon>Syntrophobacteria</taxon>
        <taxon>Syntrophobacterales</taxon>
        <taxon>Thermodesulforhabdaceae</taxon>
        <taxon>Thermodesulforhabdus</taxon>
    </lineage>
</organism>
<feature type="domain" description="ACT" evidence="1">
    <location>
        <begin position="66"/>
        <end position="140"/>
    </location>
</feature>
<reference evidence="2" key="1">
    <citation type="journal article" date="2020" name="mSystems">
        <title>Genome- and Community-Level Interaction Insights into Carbon Utilization and Element Cycling Functions of Hydrothermarchaeota in Hydrothermal Sediment.</title>
        <authorList>
            <person name="Zhou Z."/>
            <person name="Liu Y."/>
            <person name="Xu W."/>
            <person name="Pan J."/>
            <person name="Luo Z.H."/>
            <person name="Li M."/>
        </authorList>
    </citation>
    <scope>NUCLEOTIDE SEQUENCE [LARGE SCALE GENOMIC DNA]</scope>
    <source>
        <strain evidence="2">HyVt-19</strain>
    </source>
</reference>
<evidence type="ECO:0000259" key="1">
    <source>
        <dbReference type="PROSITE" id="PS51671"/>
    </source>
</evidence>
<dbReference type="PROSITE" id="PS51671">
    <property type="entry name" value="ACT"/>
    <property type="match status" value="1"/>
</dbReference>
<accession>A0A7C1AVZ6</accession>
<dbReference type="Pfam" id="PF13291">
    <property type="entry name" value="ACT_4"/>
    <property type="match status" value="1"/>
</dbReference>
<protein>
    <submittedName>
        <fullName evidence="2">Bifunctional (P)ppGpp synthetase/guanosine-3',5'-bis(Diphosphate) 3'-pyrophosphohydrolase</fullName>
    </submittedName>
</protein>
<dbReference type="EMBL" id="DQZW01000188">
    <property type="protein sequence ID" value="HDL90038.1"/>
    <property type="molecule type" value="Genomic_DNA"/>
</dbReference>
<name>A0A7C1AVZ6_9BACT</name>
<proteinExistence type="predicted"/>
<dbReference type="InterPro" id="IPR045865">
    <property type="entry name" value="ACT-like_dom_sf"/>
</dbReference>
<dbReference type="AlphaFoldDB" id="A0A7C1AVZ6"/>
<dbReference type="InterPro" id="IPR002912">
    <property type="entry name" value="ACT_dom"/>
</dbReference>
<comment type="caution">
    <text evidence="2">The sequence shown here is derived from an EMBL/GenBank/DDBJ whole genome shotgun (WGS) entry which is preliminary data.</text>
</comment>
<dbReference type="Proteomes" id="UP000886355">
    <property type="component" value="Unassembled WGS sequence"/>
</dbReference>
<sequence>MGTGNIMTHFARCCNPLPGEPIIGYITRGRGVTIHRKSCKNIQNAEPERLIDVEWDTSSEDLYTTSLKILFSDKKGMLAHVSSLLGQMDAEMLSVQVVSLPDGVHEGRITVAVKDQEHLKKLIMILKGEKEIYAVERLAG</sequence>